<keyword evidence="4" id="KW-0822">Tryptophan biosynthesis</keyword>
<comment type="catalytic activity">
    <reaction evidence="8">
        <text>chorismate + L-glutamine = anthranilate + pyruvate + L-glutamate + H(+)</text>
        <dbReference type="Rhea" id="RHEA:21732"/>
        <dbReference type="ChEBI" id="CHEBI:15361"/>
        <dbReference type="ChEBI" id="CHEBI:15378"/>
        <dbReference type="ChEBI" id="CHEBI:16567"/>
        <dbReference type="ChEBI" id="CHEBI:29748"/>
        <dbReference type="ChEBI" id="CHEBI:29985"/>
        <dbReference type="ChEBI" id="CHEBI:58359"/>
        <dbReference type="EC" id="4.1.3.27"/>
    </reaction>
</comment>
<evidence type="ECO:0000256" key="2">
    <source>
        <dbReference type="ARBA" id="ARBA00012266"/>
    </source>
</evidence>
<evidence type="ECO:0000313" key="10">
    <source>
        <dbReference type="EMBL" id="MCQ1537515.1"/>
    </source>
</evidence>
<name>A0ABD4TJP4_9EURY</name>
<proteinExistence type="predicted"/>
<evidence type="ECO:0000256" key="3">
    <source>
        <dbReference type="ARBA" id="ARBA00022605"/>
    </source>
</evidence>
<sequence>MRVVIVDCFDSFSYNLLQLVGSLGGDPVVIPADRPLMAVQKEEPDKIILSPGPGKPGDLALPMEVLDTLSRRVPTLGVCLGHQAICSFAGGQIIHAPRPVHGEVSEISHDGCGIYTGLQNPFPAVRYHSLVLDERTLPDDLLITAYSLDDHLPMGVRHRRFPIEGVQFHPESFLTSMGDRLIATFLDGGFA</sequence>
<dbReference type="InterPro" id="IPR029062">
    <property type="entry name" value="Class_I_gatase-like"/>
</dbReference>
<dbReference type="InterPro" id="IPR050472">
    <property type="entry name" value="Anth_synth/Amidotransfase"/>
</dbReference>
<evidence type="ECO:0000256" key="6">
    <source>
        <dbReference type="ARBA" id="ARBA00023141"/>
    </source>
</evidence>
<dbReference type="PANTHER" id="PTHR43418">
    <property type="entry name" value="MULTIFUNCTIONAL TRYPTOPHAN BIOSYNTHESIS PROTEIN-RELATED"/>
    <property type="match status" value="1"/>
</dbReference>
<feature type="domain" description="Glutamine amidotransferase" evidence="9">
    <location>
        <begin position="4"/>
        <end position="186"/>
    </location>
</feature>
<dbReference type="Pfam" id="PF00117">
    <property type="entry name" value="GATase"/>
    <property type="match status" value="1"/>
</dbReference>
<dbReference type="NCBIfam" id="TIGR00566">
    <property type="entry name" value="trpG_papA"/>
    <property type="match status" value="1"/>
</dbReference>
<dbReference type="InterPro" id="IPR017926">
    <property type="entry name" value="GATASE"/>
</dbReference>
<keyword evidence="5" id="KW-0315">Glutamine amidotransferase</keyword>
<dbReference type="InterPro" id="IPR006221">
    <property type="entry name" value="TrpG/PapA_dom"/>
</dbReference>
<evidence type="ECO:0000256" key="4">
    <source>
        <dbReference type="ARBA" id="ARBA00022822"/>
    </source>
</evidence>
<dbReference type="PRINTS" id="PR00099">
    <property type="entry name" value="CPSGATASE"/>
</dbReference>
<evidence type="ECO:0000256" key="7">
    <source>
        <dbReference type="ARBA" id="ARBA00023239"/>
    </source>
</evidence>
<gene>
    <name evidence="10" type="ORF">FTO68_00705</name>
</gene>
<dbReference type="GO" id="GO:0000162">
    <property type="term" value="P:L-tryptophan biosynthetic process"/>
    <property type="evidence" value="ECO:0007669"/>
    <property type="project" value="UniProtKB-KW"/>
</dbReference>
<keyword evidence="11" id="KW-1185">Reference proteome</keyword>
<keyword evidence="7" id="KW-0456">Lyase</keyword>
<evidence type="ECO:0000259" key="9">
    <source>
        <dbReference type="Pfam" id="PF00117"/>
    </source>
</evidence>
<evidence type="ECO:0000256" key="1">
    <source>
        <dbReference type="ARBA" id="ARBA00004873"/>
    </source>
</evidence>
<evidence type="ECO:0000256" key="8">
    <source>
        <dbReference type="ARBA" id="ARBA00047683"/>
    </source>
</evidence>
<dbReference type="FunFam" id="3.40.50.880:FF:000003">
    <property type="entry name" value="Anthranilate synthase component II"/>
    <property type="match status" value="1"/>
</dbReference>
<dbReference type="EC" id="4.1.3.27" evidence="2"/>
<dbReference type="PRINTS" id="PR00096">
    <property type="entry name" value="GATASE"/>
</dbReference>
<comment type="caution">
    <text evidence="10">The sequence shown here is derived from an EMBL/GenBank/DDBJ whole genome shotgun (WGS) entry which is preliminary data.</text>
</comment>
<dbReference type="AlphaFoldDB" id="A0ABD4TJP4"/>
<dbReference type="EMBL" id="VOTZ01000001">
    <property type="protein sequence ID" value="MCQ1537515.1"/>
    <property type="molecule type" value="Genomic_DNA"/>
</dbReference>
<keyword evidence="3" id="KW-0028">Amino-acid biosynthesis</keyword>
<dbReference type="Proteomes" id="UP001524383">
    <property type="component" value="Unassembled WGS sequence"/>
</dbReference>
<evidence type="ECO:0000256" key="5">
    <source>
        <dbReference type="ARBA" id="ARBA00022962"/>
    </source>
</evidence>
<evidence type="ECO:0000313" key="11">
    <source>
        <dbReference type="Proteomes" id="UP001524383"/>
    </source>
</evidence>
<comment type="pathway">
    <text evidence="1">Amino-acid biosynthesis; L-tryptophan biosynthesis; L-tryptophan from chorismate: step 1/5.</text>
</comment>
<dbReference type="RefSeq" id="WP_255331423.1">
    <property type="nucleotide sequence ID" value="NZ_VOTZ01000001.1"/>
</dbReference>
<dbReference type="CDD" id="cd01743">
    <property type="entry name" value="GATase1_Anthranilate_Synthase"/>
    <property type="match status" value="1"/>
</dbReference>
<dbReference type="PRINTS" id="PR00097">
    <property type="entry name" value="ANTSNTHASEII"/>
</dbReference>
<organism evidence="10 11">
    <name type="scientific">Methanocalculus taiwanensis</name>
    <dbReference type="NCBI Taxonomy" id="106207"/>
    <lineage>
        <taxon>Archaea</taxon>
        <taxon>Methanobacteriati</taxon>
        <taxon>Methanobacteriota</taxon>
        <taxon>Stenosarchaea group</taxon>
        <taxon>Methanomicrobia</taxon>
        <taxon>Methanomicrobiales</taxon>
        <taxon>Methanocalculaceae</taxon>
        <taxon>Methanocalculus</taxon>
    </lineage>
</organism>
<accession>A0ABD4TJP4</accession>
<dbReference type="PANTHER" id="PTHR43418:SF4">
    <property type="entry name" value="MULTIFUNCTIONAL TRYPTOPHAN BIOSYNTHESIS PROTEIN"/>
    <property type="match status" value="1"/>
</dbReference>
<dbReference type="SUPFAM" id="SSF52317">
    <property type="entry name" value="Class I glutamine amidotransferase-like"/>
    <property type="match status" value="1"/>
</dbReference>
<dbReference type="Gene3D" id="3.40.50.880">
    <property type="match status" value="1"/>
</dbReference>
<reference evidence="10 11" key="1">
    <citation type="submission" date="2019-08" db="EMBL/GenBank/DDBJ databases">
        <authorList>
            <person name="Chen S.-C."/>
            <person name="Lai M.-C."/>
            <person name="You Y.-T."/>
        </authorList>
    </citation>
    <scope>NUCLEOTIDE SEQUENCE [LARGE SCALE GENOMIC DNA]</scope>
    <source>
        <strain evidence="10 11">P2F9704a</strain>
    </source>
</reference>
<protein>
    <recommendedName>
        <fullName evidence="2">anthranilate synthase</fullName>
        <ecNumber evidence="2">4.1.3.27</ecNumber>
    </recommendedName>
</protein>
<dbReference type="GO" id="GO:0004049">
    <property type="term" value="F:anthranilate synthase activity"/>
    <property type="evidence" value="ECO:0007669"/>
    <property type="project" value="UniProtKB-EC"/>
</dbReference>
<dbReference type="PROSITE" id="PS51273">
    <property type="entry name" value="GATASE_TYPE_1"/>
    <property type="match status" value="1"/>
</dbReference>
<keyword evidence="6" id="KW-0057">Aromatic amino acid biosynthesis</keyword>